<keyword evidence="1" id="KW-0472">Membrane</keyword>
<sequence>MGDFGKVLMIAGAIIFLIGLCWPLIGRLPGDLIFKREMSPLSFQLLPVFLLVWSYP</sequence>
<comment type="caution">
    <text evidence="2">The sequence shown here is derived from an EMBL/GenBank/DDBJ whole genome shotgun (WGS) entry which is preliminary data.</text>
</comment>
<evidence type="ECO:0000313" key="3">
    <source>
        <dbReference type="Proteomes" id="UP000319716"/>
    </source>
</evidence>
<evidence type="ECO:0000256" key="1">
    <source>
        <dbReference type="SAM" id="Phobius"/>
    </source>
</evidence>
<feature type="transmembrane region" description="Helical" evidence="1">
    <location>
        <begin position="6"/>
        <end position="26"/>
    </location>
</feature>
<organism evidence="2 3">
    <name type="scientific">Sporolactobacillus inulinus</name>
    <dbReference type="NCBI Taxonomy" id="2078"/>
    <lineage>
        <taxon>Bacteria</taxon>
        <taxon>Bacillati</taxon>
        <taxon>Bacillota</taxon>
        <taxon>Bacilli</taxon>
        <taxon>Bacillales</taxon>
        <taxon>Sporolactobacillaceae</taxon>
        <taxon>Sporolactobacillus</taxon>
    </lineage>
</organism>
<proteinExistence type="predicted"/>
<keyword evidence="1" id="KW-0812">Transmembrane</keyword>
<name>A0A4Y1ZHD3_9BACL</name>
<dbReference type="InterPro" id="IPR021320">
    <property type="entry name" value="DUF2905"/>
</dbReference>
<gene>
    <name evidence="2" type="ORF">NBRC111894_3944</name>
</gene>
<dbReference type="EMBL" id="BEXB01000047">
    <property type="protein sequence ID" value="GAY78390.1"/>
    <property type="molecule type" value="Genomic_DNA"/>
</dbReference>
<accession>A0A4Y1ZHD3</accession>
<dbReference type="Proteomes" id="UP000319716">
    <property type="component" value="Unassembled WGS sequence"/>
</dbReference>
<dbReference type="AlphaFoldDB" id="A0A4Y1ZHD3"/>
<evidence type="ECO:0000313" key="2">
    <source>
        <dbReference type="EMBL" id="GAY78390.1"/>
    </source>
</evidence>
<protein>
    <submittedName>
        <fullName evidence="2">Uncharacterized protein</fullName>
    </submittedName>
</protein>
<reference evidence="2 3" key="1">
    <citation type="submission" date="2017-11" db="EMBL/GenBank/DDBJ databases">
        <title>Draft Genome Sequence of Sporolactobacillus inulinus NBRC 111894 Isolated from Koso, a Japanese Sugar-Vegetable Fermented Beverage.</title>
        <authorList>
            <person name="Chiou T.Y."/>
            <person name="Oshima K."/>
            <person name="Suda W."/>
            <person name="Hattori M."/>
            <person name="Takahashi T."/>
        </authorList>
    </citation>
    <scope>NUCLEOTIDE SEQUENCE [LARGE SCALE GENOMIC DNA]</scope>
    <source>
        <strain evidence="2 3">NBRC111894</strain>
    </source>
</reference>
<keyword evidence="1" id="KW-1133">Transmembrane helix</keyword>
<dbReference type="Pfam" id="PF11146">
    <property type="entry name" value="DUF2905"/>
    <property type="match status" value="1"/>
</dbReference>